<gene>
    <name evidence="7" type="ORF">BGW38_010534</name>
</gene>
<feature type="domain" description="FYVE-type" evidence="6">
    <location>
        <begin position="164"/>
        <end position="220"/>
    </location>
</feature>
<dbReference type="OrthoDB" id="197676at2759"/>
<dbReference type="AlphaFoldDB" id="A0A9P6KIA6"/>
<feature type="compositionally biased region" description="Polar residues" evidence="5">
    <location>
        <begin position="136"/>
        <end position="145"/>
    </location>
</feature>
<dbReference type="GO" id="GO:0008270">
    <property type="term" value="F:zinc ion binding"/>
    <property type="evidence" value="ECO:0007669"/>
    <property type="project" value="UniProtKB-KW"/>
</dbReference>
<dbReference type="PROSITE" id="PS50178">
    <property type="entry name" value="ZF_FYVE"/>
    <property type="match status" value="1"/>
</dbReference>
<dbReference type="SUPFAM" id="SSF57903">
    <property type="entry name" value="FYVE/PHD zinc finger"/>
    <property type="match status" value="1"/>
</dbReference>
<dbReference type="PANTHER" id="PTHR46319">
    <property type="entry name" value="ZINC FINGER FYVE DOMAIN-CONTAINING PROTEIN"/>
    <property type="match status" value="1"/>
</dbReference>
<sequence>MDVYSLTRKQRPAHPTRAEPEGATSNMPQPQNMQQQLPTKAPTLEDIERQYSQLPPQYRQAVLEQKQREYQLLLQQQQQQPQRPQNSHQETQTRQSSSLSSSPTRGESSQKFHSSRQRVASAPLTTSYRADKDNDSLNPANTNGPSRAHWKPDNSTNLCKWPGCRREFTFFDRRHHCRKCGDIFCSIHCSKLVPLSYTLEFSPSEGIESRACVGCFEAYEQWQGIIPASSSNTHNVSQPGNPPSKPSGNMNSRDQGRVSAKETDDTGRHSAQKRNYGQLPDGYLGSTNPSQEIGREDVVRFQAPVSDNIAIKTRPSQGMN</sequence>
<feature type="compositionally biased region" description="Low complexity" evidence="5">
    <location>
        <begin position="26"/>
        <end position="36"/>
    </location>
</feature>
<dbReference type="PANTHER" id="PTHR46319:SF3">
    <property type="entry name" value="ZINC FINGER FYVE DOMAIN-CONTAINING PROTEIN"/>
    <property type="match status" value="1"/>
</dbReference>
<dbReference type="InterPro" id="IPR000306">
    <property type="entry name" value="Znf_FYVE"/>
</dbReference>
<dbReference type="CDD" id="cd15760">
    <property type="entry name" value="FYVE_scVPS27p_like"/>
    <property type="match status" value="1"/>
</dbReference>
<feature type="compositionally biased region" description="Low complexity" evidence="5">
    <location>
        <begin position="74"/>
        <end position="85"/>
    </location>
</feature>
<name>A0A9P6KIA6_9FUNG</name>
<dbReference type="GO" id="GO:0016197">
    <property type="term" value="P:endosomal transport"/>
    <property type="evidence" value="ECO:0007669"/>
    <property type="project" value="TreeGrafter"/>
</dbReference>
<accession>A0A9P6KIA6</accession>
<dbReference type="EMBL" id="JAABOA010000086">
    <property type="protein sequence ID" value="KAF9586001.1"/>
    <property type="molecule type" value="Genomic_DNA"/>
</dbReference>
<dbReference type="GO" id="GO:0031901">
    <property type="term" value="C:early endosome membrane"/>
    <property type="evidence" value="ECO:0007669"/>
    <property type="project" value="TreeGrafter"/>
</dbReference>
<dbReference type="Pfam" id="PF01363">
    <property type="entry name" value="FYVE"/>
    <property type="match status" value="1"/>
</dbReference>
<feature type="region of interest" description="Disordered" evidence="5">
    <location>
        <begin position="1"/>
        <end position="52"/>
    </location>
</feature>
<feature type="region of interest" description="Disordered" evidence="5">
    <location>
        <begin position="229"/>
        <end position="295"/>
    </location>
</feature>
<feature type="compositionally biased region" description="Polar residues" evidence="5">
    <location>
        <begin position="86"/>
        <end position="95"/>
    </location>
</feature>
<organism evidence="7 8">
    <name type="scientific">Lunasporangiospora selenospora</name>
    <dbReference type="NCBI Taxonomy" id="979761"/>
    <lineage>
        <taxon>Eukaryota</taxon>
        <taxon>Fungi</taxon>
        <taxon>Fungi incertae sedis</taxon>
        <taxon>Mucoromycota</taxon>
        <taxon>Mortierellomycotina</taxon>
        <taxon>Mortierellomycetes</taxon>
        <taxon>Mortierellales</taxon>
        <taxon>Mortierellaceae</taxon>
        <taxon>Lunasporangiospora</taxon>
    </lineage>
</organism>
<feature type="compositionally biased region" description="Basic and acidic residues" evidence="5">
    <location>
        <begin position="254"/>
        <end position="268"/>
    </location>
</feature>
<proteinExistence type="predicted"/>
<evidence type="ECO:0000259" key="6">
    <source>
        <dbReference type="PROSITE" id="PS50178"/>
    </source>
</evidence>
<evidence type="ECO:0000313" key="8">
    <source>
        <dbReference type="Proteomes" id="UP000780801"/>
    </source>
</evidence>
<feature type="compositionally biased region" description="Polar residues" evidence="5">
    <location>
        <begin position="229"/>
        <end position="239"/>
    </location>
</feature>
<feature type="compositionally biased region" description="Low complexity" evidence="5">
    <location>
        <begin position="96"/>
        <end position="109"/>
    </location>
</feature>
<evidence type="ECO:0000256" key="1">
    <source>
        <dbReference type="ARBA" id="ARBA00022723"/>
    </source>
</evidence>
<dbReference type="InterPro" id="IPR017455">
    <property type="entry name" value="Znf_FYVE-rel"/>
</dbReference>
<dbReference type="SMART" id="SM00064">
    <property type="entry name" value="FYVE"/>
    <property type="match status" value="1"/>
</dbReference>
<reference evidence="7" key="1">
    <citation type="journal article" date="2020" name="Fungal Divers.">
        <title>Resolving the Mortierellaceae phylogeny through synthesis of multi-gene phylogenetics and phylogenomics.</title>
        <authorList>
            <person name="Vandepol N."/>
            <person name="Liber J."/>
            <person name="Desiro A."/>
            <person name="Na H."/>
            <person name="Kennedy M."/>
            <person name="Barry K."/>
            <person name="Grigoriev I.V."/>
            <person name="Miller A.N."/>
            <person name="O'Donnell K."/>
            <person name="Stajich J.E."/>
            <person name="Bonito G."/>
        </authorList>
    </citation>
    <scope>NUCLEOTIDE SEQUENCE</scope>
    <source>
        <strain evidence="7">KOD1015</strain>
    </source>
</reference>
<evidence type="ECO:0000256" key="5">
    <source>
        <dbReference type="SAM" id="MobiDB-lite"/>
    </source>
</evidence>
<feature type="region of interest" description="Disordered" evidence="5">
    <location>
        <begin position="74"/>
        <end position="152"/>
    </location>
</feature>
<evidence type="ECO:0000256" key="2">
    <source>
        <dbReference type="ARBA" id="ARBA00022771"/>
    </source>
</evidence>
<dbReference type="Gene3D" id="3.30.40.10">
    <property type="entry name" value="Zinc/RING finger domain, C3HC4 (zinc finger)"/>
    <property type="match status" value="1"/>
</dbReference>
<dbReference type="InterPro" id="IPR013083">
    <property type="entry name" value="Znf_RING/FYVE/PHD"/>
</dbReference>
<comment type="caution">
    <text evidence="7">The sequence shown here is derived from an EMBL/GenBank/DDBJ whole genome shotgun (WGS) entry which is preliminary data.</text>
</comment>
<keyword evidence="1" id="KW-0479">Metal-binding</keyword>
<dbReference type="Proteomes" id="UP000780801">
    <property type="component" value="Unassembled WGS sequence"/>
</dbReference>
<protein>
    <recommendedName>
        <fullName evidence="6">FYVE-type domain-containing protein</fullName>
    </recommendedName>
</protein>
<dbReference type="InterPro" id="IPR011011">
    <property type="entry name" value="Znf_FYVE_PHD"/>
</dbReference>
<keyword evidence="8" id="KW-1185">Reference proteome</keyword>
<evidence type="ECO:0000256" key="3">
    <source>
        <dbReference type="ARBA" id="ARBA00022833"/>
    </source>
</evidence>
<evidence type="ECO:0000256" key="4">
    <source>
        <dbReference type="PROSITE-ProRule" id="PRU00091"/>
    </source>
</evidence>
<evidence type="ECO:0000313" key="7">
    <source>
        <dbReference type="EMBL" id="KAF9586001.1"/>
    </source>
</evidence>
<keyword evidence="3" id="KW-0862">Zinc</keyword>
<keyword evidence="2 4" id="KW-0863">Zinc-finger</keyword>